<dbReference type="SUPFAM" id="SSF55486">
    <property type="entry name" value="Metalloproteases ('zincins'), catalytic domain"/>
    <property type="match status" value="1"/>
</dbReference>
<reference evidence="3" key="2">
    <citation type="submission" date="2020-09" db="EMBL/GenBank/DDBJ databases">
        <authorList>
            <person name="Sun Q."/>
            <person name="Ohkuma M."/>
        </authorList>
    </citation>
    <scope>NUCLEOTIDE SEQUENCE</scope>
    <source>
        <strain evidence="3">JCM 31311</strain>
    </source>
</reference>
<feature type="signal peptide" evidence="1">
    <location>
        <begin position="1"/>
        <end position="22"/>
    </location>
</feature>
<dbReference type="SMART" id="SM00894">
    <property type="entry name" value="Excalibur"/>
    <property type="match status" value="1"/>
</dbReference>
<proteinExistence type="predicted"/>
<evidence type="ECO:0000313" key="3">
    <source>
        <dbReference type="EMBL" id="GGQ93021.1"/>
    </source>
</evidence>
<keyword evidence="1" id="KW-0732">Signal</keyword>
<feature type="chain" id="PRO_5037378972" description="Excalibur calcium-binding domain-containing protein" evidence="1">
    <location>
        <begin position="23"/>
        <end position="326"/>
    </location>
</feature>
<evidence type="ECO:0000259" key="2">
    <source>
        <dbReference type="SMART" id="SM00894"/>
    </source>
</evidence>
<evidence type="ECO:0000313" key="4">
    <source>
        <dbReference type="Proteomes" id="UP000603865"/>
    </source>
</evidence>
<dbReference type="EMBL" id="BMQL01000001">
    <property type="protein sequence ID" value="GGQ93021.1"/>
    <property type="molecule type" value="Genomic_DNA"/>
</dbReference>
<protein>
    <recommendedName>
        <fullName evidence="2">Excalibur calcium-binding domain-containing protein</fullName>
    </recommendedName>
</protein>
<dbReference type="InterPro" id="IPR008613">
    <property type="entry name" value="Excalibur_Ca-bd_domain"/>
</dbReference>
<reference evidence="3" key="1">
    <citation type="journal article" date="2014" name="Int. J. Syst. Evol. Microbiol.">
        <title>Complete genome sequence of Corynebacterium casei LMG S-19264T (=DSM 44701T), isolated from a smear-ripened cheese.</title>
        <authorList>
            <consortium name="US DOE Joint Genome Institute (JGI-PGF)"/>
            <person name="Walter F."/>
            <person name="Albersmeier A."/>
            <person name="Kalinowski J."/>
            <person name="Ruckert C."/>
        </authorList>
    </citation>
    <scope>NUCLEOTIDE SEQUENCE</scope>
    <source>
        <strain evidence="3">JCM 31311</strain>
    </source>
</reference>
<organism evidence="3 4">
    <name type="scientific">Deinococcus ruber</name>
    <dbReference type="NCBI Taxonomy" id="1848197"/>
    <lineage>
        <taxon>Bacteria</taxon>
        <taxon>Thermotogati</taxon>
        <taxon>Deinococcota</taxon>
        <taxon>Deinococci</taxon>
        <taxon>Deinococcales</taxon>
        <taxon>Deinococcaceae</taxon>
        <taxon>Deinococcus</taxon>
    </lineage>
</organism>
<comment type="caution">
    <text evidence="3">The sequence shown here is derived from an EMBL/GenBank/DDBJ whole genome shotgun (WGS) entry which is preliminary data.</text>
</comment>
<keyword evidence="4" id="KW-1185">Reference proteome</keyword>
<gene>
    <name evidence="3" type="ORF">GCM10008957_01230</name>
</gene>
<name>A0A918F1R4_9DEIO</name>
<dbReference type="Pfam" id="PF05901">
    <property type="entry name" value="Excalibur"/>
    <property type="match status" value="1"/>
</dbReference>
<dbReference type="RefSeq" id="WP_229775787.1">
    <property type="nucleotide sequence ID" value="NZ_BMQL01000001.1"/>
</dbReference>
<accession>A0A918F1R4</accession>
<feature type="domain" description="Excalibur calcium-binding" evidence="2">
    <location>
        <begin position="288"/>
        <end position="324"/>
    </location>
</feature>
<sequence>MRRFLASGLLALAGLLLGGVQAASAPFTIETRLLGKPLTSQQQATIREAAARVSQLVASPFAPVTLNLPADSCDDGLPRLKEKVQHFFVFVVVKSLGPDIYGNSAPCDLHDGSYLPIYGVIDLNSDGLDELSHADLLDTMIHEMLHALGVGTLWEPDERVSLSGDSDDKRLARKVAGQWTYTGEHALAAYRALGGQGKAIPLDPDAGHWAGGTVCSEILSGAAGDYTGRVNPVSRITLGALEDLGYKVNAGAADRYTLTPGRCPVQTDDAAGQPTPTKDSQVRTSDVYYASCAAARAAGVTPIRRGQPGYRAGLDGDGDGVACESH</sequence>
<evidence type="ECO:0000256" key="1">
    <source>
        <dbReference type="SAM" id="SignalP"/>
    </source>
</evidence>
<dbReference type="Gene3D" id="3.10.170.20">
    <property type="match status" value="1"/>
</dbReference>
<dbReference type="Proteomes" id="UP000603865">
    <property type="component" value="Unassembled WGS sequence"/>
</dbReference>
<dbReference type="AlphaFoldDB" id="A0A918F1R4"/>